<organism evidence="5 6">
    <name type="scientific">Kryptolebias marmoratus</name>
    <name type="common">Mangrove killifish</name>
    <name type="synonym">Rivulus marmoratus</name>
    <dbReference type="NCBI Taxonomy" id="37003"/>
    <lineage>
        <taxon>Eukaryota</taxon>
        <taxon>Metazoa</taxon>
        <taxon>Chordata</taxon>
        <taxon>Craniata</taxon>
        <taxon>Vertebrata</taxon>
        <taxon>Euteleostomi</taxon>
        <taxon>Actinopterygii</taxon>
        <taxon>Neopterygii</taxon>
        <taxon>Teleostei</taxon>
        <taxon>Neoteleostei</taxon>
        <taxon>Acanthomorphata</taxon>
        <taxon>Ovalentaria</taxon>
        <taxon>Atherinomorphae</taxon>
        <taxon>Cyprinodontiformes</taxon>
        <taxon>Rivulidae</taxon>
        <taxon>Kryptolebias</taxon>
    </lineage>
</organism>
<dbReference type="InterPro" id="IPR029021">
    <property type="entry name" value="Prot-tyrosine_phosphatase-like"/>
</dbReference>
<sequence length="220" mass="24412">MHSLAQEIQGFSKTRLKKQCTRVTTVTGRKLLERRCDGGEGEVEQVEQLDEGSGCGFVEDKSLDLQVGVVRPFLLLASQDAAHDIDTLQRWKVSHVLNVAYGVSNLFPDQMVYKTLQILDLPVTEITSYLQECSAFIDQAREQDGVVLVHCNAGVSRSSSVVIGYLMLREGLTFDDAYSQNVLGLKRQTFLCRSLIHLSFVSESEISQATPCVDVHRASS</sequence>
<dbReference type="PANTHER" id="PTHR46377:SF1">
    <property type="entry name" value="DUAL SPECIFICITY PROTEIN PHOSPHATASE 19"/>
    <property type="match status" value="1"/>
</dbReference>
<protein>
    <submittedName>
        <fullName evidence="5">Dual specificity phosphatase 19b</fullName>
    </submittedName>
</protein>
<dbReference type="SUPFAM" id="SSF52799">
    <property type="entry name" value="(Phosphotyrosine protein) phosphatases II"/>
    <property type="match status" value="1"/>
</dbReference>
<dbReference type="GO" id="GO:0008579">
    <property type="term" value="F:JUN kinase phosphatase activity"/>
    <property type="evidence" value="ECO:0007669"/>
    <property type="project" value="TreeGrafter"/>
</dbReference>
<keyword evidence="6" id="KW-1185">Reference proteome</keyword>
<dbReference type="GeneID" id="108247470"/>
<dbReference type="OrthoDB" id="10252009at2759"/>
<reference evidence="5" key="1">
    <citation type="submission" date="2025-08" db="UniProtKB">
        <authorList>
            <consortium name="Ensembl"/>
        </authorList>
    </citation>
    <scope>IDENTIFICATION</scope>
</reference>
<dbReference type="GeneTree" id="ENSGT00940000156472"/>
<dbReference type="InterPro" id="IPR016130">
    <property type="entry name" value="Tyr_Pase_AS"/>
</dbReference>
<dbReference type="Ensembl" id="ENSKMAT00000009436.1">
    <property type="protein sequence ID" value="ENSKMAP00000009298.1"/>
    <property type="gene ID" value="ENSKMAG00000006975.1"/>
</dbReference>
<accession>A0A3Q2ZZC1</accession>
<dbReference type="AlphaFoldDB" id="A0A3Q2ZZC1"/>
<dbReference type="InterPro" id="IPR000387">
    <property type="entry name" value="Tyr_Pase_dom"/>
</dbReference>
<dbReference type="Pfam" id="PF00782">
    <property type="entry name" value="DSPc"/>
    <property type="match status" value="1"/>
</dbReference>
<evidence type="ECO:0000313" key="6">
    <source>
        <dbReference type="Proteomes" id="UP000264800"/>
    </source>
</evidence>
<dbReference type="Gene3D" id="3.90.190.10">
    <property type="entry name" value="Protein tyrosine phosphatase superfamily"/>
    <property type="match status" value="1"/>
</dbReference>
<keyword evidence="1" id="KW-0378">Hydrolase</keyword>
<feature type="domain" description="Tyrosine specific protein phosphatases" evidence="4">
    <location>
        <begin position="127"/>
        <end position="178"/>
    </location>
</feature>
<evidence type="ECO:0000313" key="5">
    <source>
        <dbReference type="Ensembl" id="ENSKMAP00000009298.1"/>
    </source>
</evidence>
<dbReference type="PROSITE" id="PS50054">
    <property type="entry name" value="TYR_PHOSPHATASE_DUAL"/>
    <property type="match status" value="1"/>
</dbReference>
<dbReference type="SMART" id="SM00195">
    <property type="entry name" value="DSPc"/>
    <property type="match status" value="1"/>
</dbReference>
<dbReference type="RefSeq" id="XP_017291111.1">
    <property type="nucleotide sequence ID" value="XM_017435622.3"/>
</dbReference>
<name>A0A3Q2ZZC1_KRYMA</name>
<dbReference type="STRING" id="37003.ENSKMAP00000009298"/>
<feature type="domain" description="Tyrosine-protein phosphatase" evidence="3">
    <location>
        <begin position="66"/>
        <end position="208"/>
    </location>
</feature>
<keyword evidence="2" id="KW-0904">Protein phosphatase</keyword>
<reference evidence="5" key="2">
    <citation type="submission" date="2025-09" db="UniProtKB">
        <authorList>
            <consortium name="Ensembl"/>
        </authorList>
    </citation>
    <scope>IDENTIFICATION</scope>
</reference>
<dbReference type="PANTHER" id="PTHR46377">
    <property type="entry name" value="DUAL SPECIFICITY PROTEIN PHOSPHATASE 19"/>
    <property type="match status" value="1"/>
</dbReference>
<proteinExistence type="predicted"/>
<dbReference type="GO" id="GO:0005737">
    <property type="term" value="C:cytoplasm"/>
    <property type="evidence" value="ECO:0007669"/>
    <property type="project" value="TreeGrafter"/>
</dbReference>
<evidence type="ECO:0000256" key="2">
    <source>
        <dbReference type="ARBA" id="ARBA00022912"/>
    </source>
</evidence>
<evidence type="ECO:0000259" key="4">
    <source>
        <dbReference type="PROSITE" id="PS50056"/>
    </source>
</evidence>
<dbReference type="InterPro" id="IPR000340">
    <property type="entry name" value="Dual-sp_phosphatase_cat-dom"/>
</dbReference>
<dbReference type="OMA" id="KSCKTVI"/>
<evidence type="ECO:0000256" key="1">
    <source>
        <dbReference type="ARBA" id="ARBA00022801"/>
    </source>
</evidence>
<evidence type="ECO:0000259" key="3">
    <source>
        <dbReference type="PROSITE" id="PS50054"/>
    </source>
</evidence>
<dbReference type="PROSITE" id="PS00383">
    <property type="entry name" value="TYR_PHOSPHATASE_1"/>
    <property type="match status" value="1"/>
</dbReference>
<dbReference type="InterPro" id="IPR020422">
    <property type="entry name" value="TYR_PHOSPHATASE_DUAL_dom"/>
</dbReference>
<dbReference type="Proteomes" id="UP000264800">
    <property type="component" value="Unplaced"/>
</dbReference>
<dbReference type="PROSITE" id="PS50056">
    <property type="entry name" value="TYR_PHOSPHATASE_2"/>
    <property type="match status" value="1"/>
</dbReference>